<gene>
    <name evidence="1" type="ORF">E2C01_096309</name>
</gene>
<dbReference type="AlphaFoldDB" id="A0A5B7K1E5"/>
<evidence type="ECO:0000313" key="2">
    <source>
        <dbReference type="Proteomes" id="UP000324222"/>
    </source>
</evidence>
<evidence type="ECO:0000313" key="1">
    <source>
        <dbReference type="EMBL" id="MPD00810.1"/>
    </source>
</evidence>
<accession>A0A5B7K1E5</accession>
<sequence>MRKRRRVGNGVSVDVGVPASGDDHQHCPDEARLSAFNLAFFHQHLVKCACHVRFDFSCKFSFPYLFLTVAVIRADLRYESGGKVSQSDGSA</sequence>
<name>A0A5B7K1E5_PORTR</name>
<reference evidence="1 2" key="1">
    <citation type="submission" date="2019-05" db="EMBL/GenBank/DDBJ databases">
        <title>Another draft genome of Portunus trituberculatus and its Hox gene families provides insights of decapod evolution.</title>
        <authorList>
            <person name="Jeong J.-H."/>
            <person name="Song I."/>
            <person name="Kim S."/>
            <person name="Choi T."/>
            <person name="Kim D."/>
            <person name="Ryu S."/>
            <person name="Kim W."/>
        </authorList>
    </citation>
    <scope>NUCLEOTIDE SEQUENCE [LARGE SCALE GENOMIC DNA]</scope>
    <source>
        <tissue evidence="1">Muscle</tissue>
    </source>
</reference>
<organism evidence="1 2">
    <name type="scientific">Portunus trituberculatus</name>
    <name type="common">Swimming crab</name>
    <name type="synonym">Neptunus trituberculatus</name>
    <dbReference type="NCBI Taxonomy" id="210409"/>
    <lineage>
        <taxon>Eukaryota</taxon>
        <taxon>Metazoa</taxon>
        <taxon>Ecdysozoa</taxon>
        <taxon>Arthropoda</taxon>
        <taxon>Crustacea</taxon>
        <taxon>Multicrustacea</taxon>
        <taxon>Malacostraca</taxon>
        <taxon>Eumalacostraca</taxon>
        <taxon>Eucarida</taxon>
        <taxon>Decapoda</taxon>
        <taxon>Pleocyemata</taxon>
        <taxon>Brachyura</taxon>
        <taxon>Eubrachyura</taxon>
        <taxon>Portunoidea</taxon>
        <taxon>Portunidae</taxon>
        <taxon>Portuninae</taxon>
        <taxon>Portunus</taxon>
    </lineage>
</organism>
<protein>
    <submittedName>
        <fullName evidence="1">Uncharacterized protein</fullName>
    </submittedName>
</protein>
<dbReference type="Proteomes" id="UP000324222">
    <property type="component" value="Unassembled WGS sequence"/>
</dbReference>
<dbReference type="EMBL" id="VSRR010124530">
    <property type="protein sequence ID" value="MPD00810.1"/>
    <property type="molecule type" value="Genomic_DNA"/>
</dbReference>
<proteinExistence type="predicted"/>
<comment type="caution">
    <text evidence="1">The sequence shown here is derived from an EMBL/GenBank/DDBJ whole genome shotgun (WGS) entry which is preliminary data.</text>
</comment>
<keyword evidence="2" id="KW-1185">Reference proteome</keyword>